<dbReference type="GeneID" id="22113507"/>
<proteinExistence type="predicted"/>
<name>A0A076YP57_9CAUD</name>
<dbReference type="EMBL" id="KM236237">
    <property type="protein sequence ID" value="AIK67971.1"/>
    <property type="molecule type" value="Genomic_DNA"/>
</dbReference>
<keyword evidence="1" id="KW-0812">Transmembrane</keyword>
<keyword evidence="1" id="KW-0472">Membrane</keyword>
<gene>
    <name evidence="2" type="ORF">CPTMiller_0035</name>
</gene>
<feature type="transmembrane region" description="Helical" evidence="1">
    <location>
        <begin position="28"/>
        <end position="57"/>
    </location>
</feature>
<evidence type="ECO:0000256" key="1">
    <source>
        <dbReference type="SAM" id="Phobius"/>
    </source>
</evidence>
<keyword evidence="1" id="KW-1133">Transmembrane helix</keyword>
<dbReference type="KEGG" id="vg:22113507"/>
<dbReference type="RefSeq" id="YP_009097637.1">
    <property type="nucleotide sequence ID" value="NC_025414.1"/>
</dbReference>
<protein>
    <submittedName>
        <fullName evidence="2">Uncharacterized protein</fullName>
    </submittedName>
</protein>
<accession>A0A076YP57</accession>
<organism evidence="2 3">
    <name type="scientific">Citrobacter phage Miller</name>
    <dbReference type="NCBI Taxonomy" id="1527524"/>
    <lineage>
        <taxon>Viruses</taxon>
        <taxon>Duplodnaviria</taxon>
        <taxon>Heunggongvirae</taxon>
        <taxon>Uroviricota</taxon>
        <taxon>Caudoviricetes</taxon>
        <taxon>Pantevenvirales</taxon>
        <taxon>Straboviridae</taxon>
        <taxon>Pseudotevenvirus</taxon>
        <taxon>Pseudotevenvirus miller</taxon>
    </lineage>
</organism>
<dbReference type="Proteomes" id="UP000201263">
    <property type="component" value="Segment"/>
</dbReference>
<reference evidence="2 3" key="1">
    <citation type="submission" date="2014-07" db="EMBL/GenBank/DDBJ databases">
        <title>Complete Genome of Citrobacter freundii Myophage Miller.</title>
        <authorList>
            <person name="Hwang K."/>
            <person name="Luna A.J."/>
            <person name="Hernandez A.C."/>
            <person name="Everett G.F.K."/>
        </authorList>
    </citation>
    <scope>NUCLEOTIDE SEQUENCE [LARGE SCALE GENOMIC DNA]</scope>
</reference>
<sequence length="69" mass="7709">MKKILVIVFLILLSLKLAAIGVMANASWWLVFAPLIVIGVIKLAFWVLFVVAMANVFPKLSLWIAKNLK</sequence>
<evidence type="ECO:0000313" key="3">
    <source>
        <dbReference type="Proteomes" id="UP000201263"/>
    </source>
</evidence>
<keyword evidence="3" id="KW-1185">Reference proteome</keyword>
<evidence type="ECO:0000313" key="2">
    <source>
        <dbReference type="EMBL" id="AIK67971.1"/>
    </source>
</evidence>